<organism evidence="1 2">
    <name type="scientific">Haemophilus influenzae</name>
    <dbReference type="NCBI Taxonomy" id="727"/>
    <lineage>
        <taxon>Bacteria</taxon>
        <taxon>Pseudomonadati</taxon>
        <taxon>Pseudomonadota</taxon>
        <taxon>Gammaproteobacteria</taxon>
        <taxon>Pasteurellales</taxon>
        <taxon>Pasteurellaceae</taxon>
        <taxon>Haemophilus</taxon>
    </lineage>
</organism>
<dbReference type="Pfam" id="PF06953">
    <property type="entry name" value="ArsD"/>
    <property type="match status" value="1"/>
</dbReference>
<reference evidence="1 2" key="1">
    <citation type="submission" date="2014-05" db="EMBL/GenBank/DDBJ databases">
        <title>Methylome analysis of the phasevarions of Haemophilus influenzae.</title>
        <authorList>
            <person name="Atack J.M."/>
            <person name="Fox K.L."/>
            <person name="Power P.M."/>
            <person name="Clark T."/>
            <person name="Jurcisek J."/>
            <person name="Korlach J."/>
            <person name="Bakaletz L.O."/>
            <person name="Jennings M.P."/>
        </authorList>
    </citation>
    <scope>NUCLEOTIDE SEQUENCE [LARGE SCALE GENOMIC DNA]</scope>
    <source>
        <strain evidence="1 2">1209</strain>
    </source>
</reference>
<dbReference type="InterPro" id="IPR010712">
    <property type="entry name" value="Arsenical-R_ArsD"/>
</dbReference>
<accession>A0A0D0H0S4</accession>
<dbReference type="GO" id="GO:0003677">
    <property type="term" value="F:DNA binding"/>
    <property type="evidence" value="ECO:0007669"/>
    <property type="project" value="InterPro"/>
</dbReference>
<sequence>MKRMSIYEPAMCCDTGVCGVNVDPELVRISTVINNLKKNGITIERYNLSSEPMAFINNNKVKDALDKNGIDRLPLILVDDDIVIEGRYPKNEEIMELLQIAKDYLESSNQNSCCSSGNDSCCSEDEEPNQGCCGNNSSCC</sequence>
<dbReference type="GO" id="GO:0046685">
    <property type="term" value="P:response to arsenic-containing substance"/>
    <property type="evidence" value="ECO:0007669"/>
    <property type="project" value="InterPro"/>
</dbReference>
<dbReference type="NCBIfam" id="NF033727">
    <property type="entry name" value="chaperon_ArsD"/>
    <property type="match status" value="1"/>
</dbReference>
<dbReference type="GO" id="GO:0045892">
    <property type="term" value="P:negative regulation of DNA-templated transcription"/>
    <property type="evidence" value="ECO:0007669"/>
    <property type="project" value="InterPro"/>
</dbReference>
<gene>
    <name evidence="1" type="primary">arsD</name>
    <name evidence="1" type="ORF">NTHI1209_01101</name>
</gene>
<evidence type="ECO:0000313" key="2">
    <source>
        <dbReference type="Proteomes" id="UP000050700"/>
    </source>
</evidence>
<dbReference type="Gene3D" id="3.40.30.10">
    <property type="entry name" value="Glutaredoxin"/>
    <property type="match status" value="1"/>
</dbReference>
<name>A0A0D0H0S4_HAEIF</name>
<dbReference type="Proteomes" id="UP000050700">
    <property type="component" value="Unassembled WGS sequence"/>
</dbReference>
<proteinExistence type="predicted"/>
<dbReference type="PATRIC" id="fig|727.561.peg.1703"/>
<evidence type="ECO:0000313" key="1">
    <source>
        <dbReference type="EMBL" id="KIS35494.1"/>
    </source>
</evidence>
<comment type="caution">
    <text evidence="1">The sequence shown here is derived from an EMBL/GenBank/DDBJ whole genome shotgun (WGS) entry which is preliminary data.</text>
</comment>
<dbReference type="RefSeq" id="WP_005662454.1">
    <property type="nucleotide sequence ID" value="NZ_AP018769.1"/>
</dbReference>
<protein>
    <submittedName>
        <fullName evidence="1">Arsenical resistance operon trans-acting repressor ArsD</fullName>
    </submittedName>
</protein>
<dbReference type="AlphaFoldDB" id="A0A0D0H0S4"/>
<dbReference type="EMBL" id="JMQP01000002">
    <property type="protein sequence ID" value="KIS35494.1"/>
    <property type="molecule type" value="Genomic_DNA"/>
</dbReference>